<evidence type="ECO:0000313" key="14">
    <source>
        <dbReference type="Proteomes" id="UP001220022"/>
    </source>
</evidence>
<keyword evidence="5" id="KW-0479">Metal-binding</keyword>
<evidence type="ECO:0000256" key="1">
    <source>
        <dbReference type="ARBA" id="ARBA00001947"/>
    </source>
</evidence>
<feature type="transmembrane region" description="Helical" evidence="11">
    <location>
        <begin position="95"/>
        <end position="117"/>
    </location>
</feature>
<reference evidence="13 14" key="1">
    <citation type="submission" date="2023-03" db="EMBL/GenBank/DDBJ databases">
        <title>Draft genome sequence of type strain Streptomyces ferralitis JCM 14344.</title>
        <authorList>
            <person name="Klaysubun C."/>
            <person name="Duangmal K."/>
        </authorList>
    </citation>
    <scope>NUCLEOTIDE SEQUENCE [LARGE SCALE GENOMIC DNA]</scope>
    <source>
        <strain evidence="13 14">JCM 14344</strain>
    </source>
</reference>
<evidence type="ECO:0000256" key="5">
    <source>
        <dbReference type="ARBA" id="ARBA00022723"/>
    </source>
</evidence>
<feature type="transmembrane region" description="Helical" evidence="11">
    <location>
        <begin position="245"/>
        <end position="265"/>
    </location>
</feature>
<dbReference type="InterPro" id="IPR050083">
    <property type="entry name" value="HtpX_protease"/>
</dbReference>
<evidence type="ECO:0000256" key="10">
    <source>
        <dbReference type="ARBA" id="ARBA00023136"/>
    </source>
</evidence>
<evidence type="ECO:0000259" key="12">
    <source>
        <dbReference type="Pfam" id="PF01435"/>
    </source>
</evidence>
<name>A0ABT5Z186_9ACTN</name>
<feature type="transmembrane region" description="Helical" evidence="11">
    <location>
        <begin position="643"/>
        <end position="663"/>
    </location>
</feature>
<evidence type="ECO:0000256" key="3">
    <source>
        <dbReference type="ARBA" id="ARBA00022670"/>
    </source>
</evidence>
<proteinExistence type="predicted"/>
<organism evidence="13 14">
    <name type="scientific">Streptantibioticus ferralitis</name>
    <dbReference type="NCBI Taxonomy" id="236510"/>
    <lineage>
        <taxon>Bacteria</taxon>
        <taxon>Bacillati</taxon>
        <taxon>Actinomycetota</taxon>
        <taxon>Actinomycetes</taxon>
        <taxon>Kitasatosporales</taxon>
        <taxon>Streptomycetaceae</taxon>
        <taxon>Streptantibioticus</taxon>
    </lineage>
</organism>
<feature type="transmembrane region" description="Helical" evidence="11">
    <location>
        <begin position="371"/>
        <end position="387"/>
    </location>
</feature>
<gene>
    <name evidence="13" type="ORF">P2L57_17225</name>
</gene>
<evidence type="ECO:0000256" key="4">
    <source>
        <dbReference type="ARBA" id="ARBA00022692"/>
    </source>
</evidence>
<feature type="transmembrane region" description="Helical" evidence="11">
    <location>
        <begin position="475"/>
        <end position="496"/>
    </location>
</feature>
<dbReference type="PANTHER" id="PTHR43221:SF2">
    <property type="entry name" value="PROTEASE HTPX HOMOLOG"/>
    <property type="match status" value="1"/>
</dbReference>
<keyword evidence="4 11" id="KW-0812">Transmembrane</keyword>
<feature type="domain" description="Peptidase M48" evidence="12">
    <location>
        <begin position="169"/>
        <end position="279"/>
    </location>
</feature>
<dbReference type="InterPro" id="IPR001915">
    <property type="entry name" value="Peptidase_M48"/>
</dbReference>
<dbReference type="Gene3D" id="3.30.2010.10">
    <property type="entry name" value="Metalloproteases ('zincins'), catalytic domain"/>
    <property type="match status" value="1"/>
</dbReference>
<feature type="transmembrane region" description="Helical" evidence="11">
    <location>
        <begin position="399"/>
        <end position="420"/>
    </location>
</feature>
<dbReference type="EC" id="3.4.24.-" evidence="13"/>
<evidence type="ECO:0000256" key="9">
    <source>
        <dbReference type="ARBA" id="ARBA00023049"/>
    </source>
</evidence>
<sequence>MSRPLAAPVRRAAPLRIAFPFLLVSFTVLAAALHWGDQWGARLLGREPWQFVAGPLGTVCNRDAQSMYLWPTTWSRYQDATRMMGQCGDSPLNPLLVWSHVLGAALFCVLAVVLYAVGPTWRIHRRGLIDLPDERLPELAEHLEELCRRSGVRTSFLLHPLDPTLSGAAFGTARRRYVQLNRGLLALHATDRARFDAVVLHELAHIRNRDLDITQFTVALWRVFTALAVTLSLYTLANAGPPRDWLWIAQSLYELLVVSGFVLLARNAVLRSREVHADLRVLEWQGTSEHLEGVLALGTATVGWPSRRWWRWRVHPAGRDRIGVVSGSRLAPEVGFGGGFLIGVAVILLDGLVASVVPWLTGYQYGTMSSAVPYVAFAAGGVVLAAWQAIEGTQGVGRIGVGLGVGLVAGATVLDAHTVLLPVAPLPDGSEALMLVLWAALSVLAAWAYVRWVAMCLRAWAAAAPYAAGYRWTLLVTWLASALVLDVWQQLMFRWIPQEALIARYVGLGPWASPPIALFVDIALNVLLFLPLPLTGAFLTALALHPLTAHAWQWGSARRKDAPRCDPAPLRIRQAVLIGVLAAAVVLALYFPGFLLIRHDAPDWASQGWWKWAYLGLRCVIPAAAAATAAALRHPLAVPRGMLAGLVAGLVGSPGITMVANTADCLASSQACHPLHGMTASASLSYVLFGLFPAALFAVASRLAVRRG</sequence>
<dbReference type="RefSeq" id="WP_275815354.1">
    <property type="nucleotide sequence ID" value="NZ_BAAANM010000001.1"/>
</dbReference>
<dbReference type="PANTHER" id="PTHR43221">
    <property type="entry name" value="PROTEASE HTPX"/>
    <property type="match status" value="1"/>
</dbReference>
<comment type="caution">
    <text evidence="13">The sequence shown here is derived from an EMBL/GenBank/DDBJ whole genome shotgun (WGS) entry which is preliminary data.</text>
</comment>
<keyword evidence="8 11" id="KW-1133">Transmembrane helix</keyword>
<feature type="transmembrane region" description="Helical" evidence="11">
    <location>
        <begin position="516"/>
        <end position="544"/>
    </location>
</feature>
<feature type="transmembrane region" description="Helical" evidence="11">
    <location>
        <begin position="12"/>
        <end position="35"/>
    </location>
</feature>
<dbReference type="GO" id="GO:0008237">
    <property type="term" value="F:metallopeptidase activity"/>
    <property type="evidence" value="ECO:0007669"/>
    <property type="project" value="UniProtKB-KW"/>
</dbReference>
<evidence type="ECO:0000256" key="2">
    <source>
        <dbReference type="ARBA" id="ARBA00022475"/>
    </source>
</evidence>
<keyword evidence="6 13" id="KW-0378">Hydrolase</keyword>
<accession>A0ABT5Z186</accession>
<keyword evidence="14" id="KW-1185">Reference proteome</keyword>
<dbReference type="EMBL" id="JARHTQ010000010">
    <property type="protein sequence ID" value="MDF2257402.1"/>
    <property type="molecule type" value="Genomic_DNA"/>
</dbReference>
<dbReference type="Pfam" id="PF01435">
    <property type="entry name" value="Peptidase_M48"/>
    <property type="match status" value="1"/>
</dbReference>
<feature type="transmembrane region" description="Helical" evidence="11">
    <location>
        <begin position="576"/>
        <end position="597"/>
    </location>
</feature>
<dbReference type="Proteomes" id="UP001220022">
    <property type="component" value="Unassembled WGS sequence"/>
</dbReference>
<feature type="transmembrane region" description="Helical" evidence="11">
    <location>
        <begin position="219"/>
        <end position="239"/>
    </location>
</feature>
<keyword evidence="10 11" id="KW-0472">Membrane</keyword>
<feature type="transmembrane region" description="Helical" evidence="11">
    <location>
        <begin position="609"/>
        <end position="631"/>
    </location>
</feature>
<evidence type="ECO:0000313" key="13">
    <source>
        <dbReference type="EMBL" id="MDF2257402.1"/>
    </source>
</evidence>
<protein>
    <submittedName>
        <fullName evidence="13">M48 family metalloprotease</fullName>
        <ecNumber evidence="13">3.4.24.-</ecNumber>
    </submittedName>
</protein>
<keyword evidence="7" id="KW-0862">Zinc</keyword>
<feature type="transmembrane region" description="Helical" evidence="11">
    <location>
        <begin position="683"/>
        <end position="705"/>
    </location>
</feature>
<evidence type="ECO:0000256" key="6">
    <source>
        <dbReference type="ARBA" id="ARBA00022801"/>
    </source>
</evidence>
<feature type="transmembrane region" description="Helical" evidence="11">
    <location>
        <begin position="336"/>
        <end position="359"/>
    </location>
</feature>
<comment type="cofactor">
    <cofactor evidence="1">
        <name>Zn(2+)</name>
        <dbReference type="ChEBI" id="CHEBI:29105"/>
    </cofactor>
</comment>
<keyword evidence="2" id="KW-1003">Cell membrane</keyword>
<keyword evidence="3" id="KW-0645">Protease</keyword>
<evidence type="ECO:0000256" key="7">
    <source>
        <dbReference type="ARBA" id="ARBA00022833"/>
    </source>
</evidence>
<evidence type="ECO:0000256" key="8">
    <source>
        <dbReference type="ARBA" id="ARBA00022989"/>
    </source>
</evidence>
<evidence type="ECO:0000256" key="11">
    <source>
        <dbReference type="SAM" id="Phobius"/>
    </source>
</evidence>
<feature type="transmembrane region" description="Helical" evidence="11">
    <location>
        <begin position="432"/>
        <end position="454"/>
    </location>
</feature>
<keyword evidence="9 13" id="KW-0482">Metalloprotease</keyword>